<dbReference type="InterPro" id="IPR008893">
    <property type="entry name" value="WGR_domain"/>
</dbReference>
<feature type="domain" description="WGR" evidence="1">
    <location>
        <begin position="4"/>
        <end position="79"/>
    </location>
</feature>
<evidence type="ECO:0000313" key="3">
    <source>
        <dbReference type="Proteomes" id="UP000219335"/>
    </source>
</evidence>
<reference evidence="2 3" key="1">
    <citation type="submission" date="2017-09" db="EMBL/GenBank/DDBJ databases">
        <authorList>
            <person name="Ehlers B."/>
            <person name="Leendertz F.H."/>
        </authorList>
    </citation>
    <scope>NUCLEOTIDE SEQUENCE [LARGE SCALE GENOMIC DNA]</scope>
    <source>
        <strain evidence="2 3">Nm42</strain>
    </source>
</reference>
<evidence type="ECO:0000259" key="1">
    <source>
        <dbReference type="SMART" id="SM00773"/>
    </source>
</evidence>
<gene>
    <name evidence="2" type="ORF">SAMN06297164_3673</name>
</gene>
<dbReference type="Gene3D" id="2.20.140.10">
    <property type="entry name" value="WGR domain"/>
    <property type="match status" value="1"/>
</dbReference>
<proteinExistence type="predicted"/>
<sequence length="91" mass="10639">MMTHAAYLEARDPARNIYRAYCIDYGQDLFDNWIVEVTYGRIGSKGRTLIVVVNDEEEALKEVQKFLQRRQSAMKRIGVSYEARKAFETDE</sequence>
<dbReference type="SMART" id="SM00773">
    <property type="entry name" value="WGR"/>
    <property type="match status" value="1"/>
</dbReference>
<dbReference type="AlphaFoldDB" id="A0A286AME4"/>
<evidence type="ECO:0000313" key="2">
    <source>
        <dbReference type="EMBL" id="SOD23054.1"/>
    </source>
</evidence>
<dbReference type="CDD" id="cd07996">
    <property type="entry name" value="WGR_MMR_like"/>
    <property type="match status" value="1"/>
</dbReference>
<dbReference type="RefSeq" id="WP_097107744.1">
    <property type="nucleotide sequence ID" value="NZ_OCMU01000005.1"/>
</dbReference>
<dbReference type="EMBL" id="OCMU01000005">
    <property type="protein sequence ID" value="SOD23054.1"/>
    <property type="molecule type" value="Genomic_DNA"/>
</dbReference>
<accession>A0A286AME4</accession>
<name>A0A286AME4_9PROT</name>
<organism evidence="2 3">
    <name type="scientific">Nitrosomonas ureae</name>
    <dbReference type="NCBI Taxonomy" id="44577"/>
    <lineage>
        <taxon>Bacteria</taxon>
        <taxon>Pseudomonadati</taxon>
        <taxon>Pseudomonadota</taxon>
        <taxon>Betaproteobacteria</taxon>
        <taxon>Nitrosomonadales</taxon>
        <taxon>Nitrosomonadaceae</taxon>
        <taxon>Nitrosomonas</taxon>
    </lineage>
</organism>
<protein>
    <submittedName>
        <fullName evidence="2">WGR domain-containing protein</fullName>
    </submittedName>
</protein>
<dbReference type="Proteomes" id="UP000219335">
    <property type="component" value="Unassembled WGS sequence"/>
</dbReference>
<dbReference type="InterPro" id="IPR036930">
    <property type="entry name" value="WGR_dom_sf"/>
</dbReference>
<dbReference type="Pfam" id="PF05406">
    <property type="entry name" value="WGR"/>
    <property type="match status" value="1"/>
</dbReference>
<dbReference type="SUPFAM" id="SSF142921">
    <property type="entry name" value="WGR domain-like"/>
    <property type="match status" value="1"/>
</dbReference>
<dbReference type="InterPro" id="IPR049809">
    <property type="entry name" value="YehF/YfeS-like_WGR"/>
</dbReference>